<keyword evidence="3" id="KW-1185">Reference proteome</keyword>
<keyword evidence="1" id="KW-0732">Signal</keyword>
<name>A0AAD6YBW5_9AGAR</name>
<feature type="chain" id="PRO_5042082024" evidence="1">
    <location>
        <begin position="22"/>
        <end position="106"/>
    </location>
</feature>
<gene>
    <name evidence="2" type="ORF">GGX14DRAFT_446686</name>
</gene>
<accession>A0AAD6YBW5</accession>
<proteinExistence type="predicted"/>
<protein>
    <submittedName>
        <fullName evidence="2">Uncharacterized protein</fullName>
    </submittedName>
</protein>
<comment type="caution">
    <text evidence="2">The sequence shown here is derived from an EMBL/GenBank/DDBJ whole genome shotgun (WGS) entry which is preliminary data.</text>
</comment>
<evidence type="ECO:0000256" key="1">
    <source>
        <dbReference type="SAM" id="SignalP"/>
    </source>
</evidence>
<sequence length="106" mass="11037">MRFSVALPLLCAAVGPSFVRAVDDRLLYTIPTGDDMVGFTVDFGNACAKWQPALNAGLTFGDFLVEPGDFSGKNPDTEAKIVCGWSGGMTFTVDVAASLGATPTAD</sequence>
<dbReference type="Proteomes" id="UP001219525">
    <property type="component" value="Unassembled WGS sequence"/>
</dbReference>
<organism evidence="2 3">
    <name type="scientific">Mycena pura</name>
    <dbReference type="NCBI Taxonomy" id="153505"/>
    <lineage>
        <taxon>Eukaryota</taxon>
        <taxon>Fungi</taxon>
        <taxon>Dikarya</taxon>
        <taxon>Basidiomycota</taxon>
        <taxon>Agaricomycotina</taxon>
        <taxon>Agaricomycetes</taxon>
        <taxon>Agaricomycetidae</taxon>
        <taxon>Agaricales</taxon>
        <taxon>Marasmiineae</taxon>
        <taxon>Mycenaceae</taxon>
        <taxon>Mycena</taxon>
    </lineage>
</organism>
<reference evidence="2" key="1">
    <citation type="submission" date="2023-03" db="EMBL/GenBank/DDBJ databases">
        <title>Massive genome expansion in bonnet fungi (Mycena s.s.) driven by repeated elements and novel gene families across ecological guilds.</title>
        <authorList>
            <consortium name="Lawrence Berkeley National Laboratory"/>
            <person name="Harder C.B."/>
            <person name="Miyauchi S."/>
            <person name="Viragh M."/>
            <person name="Kuo A."/>
            <person name="Thoen E."/>
            <person name="Andreopoulos B."/>
            <person name="Lu D."/>
            <person name="Skrede I."/>
            <person name="Drula E."/>
            <person name="Henrissat B."/>
            <person name="Morin E."/>
            <person name="Kohler A."/>
            <person name="Barry K."/>
            <person name="LaButti K."/>
            <person name="Morin E."/>
            <person name="Salamov A."/>
            <person name="Lipzen A."/>
            <person name="Mereny Z."/>
            <person name="Hegedus B."/>
            <person name="Baldrian P."/>
            <person name="Stursova M."/>
            <person name="Weitz H."/>
            <person name="Taylor A."/>
            <person name="Grigoriev I.V."/>
            <person name="Nagy L.G."/>
            <person name="Martin F."/>
            <person name="Kauserud H."/>
        </authorList>
    </citation>
    <scope>NUCLEOTIDE SEQUENCE</scope>
    <source>
        <strain evidence="2">9144</strain>
    </source>
</reference>
<dbReference type="EMBL" id="JARJCW010000023">
    <property type="protein sequence ID" value="KAJ7212553.1"/>
    <property type="molecule type" value="Genomic_DNA"/>
</dbReference>
<feature type="signal peptide" evidence="1">
    <location>
        <begin position="1"/>
        <end position="21"/>
    </location>
</feature>
<evidence type="ECO:0000313" key="2">
    <source>
        <dbReference type="EMBL" id="KAJ7212553.1"/>
    </source>
</evidence>
<dbReference type="AlphaFoldDB" id="A0AAD6YBW5"/>
<evidence type="ECO:0000313" key="3">
    <source>
        <dbReference type="Proteomes" id="UP001219525"/>
    </source>
</evidence>